<dbReference type="InterPro" id="IPR036390">
    <property type="entry name" value="WH_DNA-bd_sf"/>
</dbReference>
<evidence type="ECO:0000313" key="1">
    <source>
        <dbReference type="EMBL" id="MBR1368998.1"/>
    </source>
</evidence>
<organism evidence="1 2">
    <name type="scientific">Methanocalculus chunghsingensis</name>
    <dbReference type="NCBI Taxonomy" id="156457"/>
    <lineage>
        <taxon>Archaea</taxon>
        <taxon>Methanobacteriati</taxon>
        <taxon>Methanobacteriota</taxon>
        <taxon>Stenosarchaea group</taxon>
        <taxon>Methanomicrobia</taxon>
        <taxon>Methanomicrobiales</taxon>
        <taxon>Methanocalculaceae</taxon>
        <taxon>Methanocalculus</taxon>
    </lineage>
</organism>
<evidence type="ECO:0000313" key="2">
    <source>
        <dbReference type="Proteomes" id="UP000730161"/>
    </source>
</evidence>
<keyword evidence="2" id="KW-1185">Reference proteome</keyword>
<sequence length="99" mass="11032">MLEKIGDEIDLIRRHLMVARAVVAHEPIGIIKLSEVLGEPQHRVRYSLRVLEQMGYIRASPLGAYATPQAKQMLANLSEELDLLIGTLEAMKRDGIGNV</sequence>
<reference evidence="1" key="1">
    <citation type="submission" date="2014-12" db="EMBL/GenBank/DDBJ databases">
        <authorList>
            <person name="Huang H.-H."/>
            <person name="Chen S.-C."/>
            <person name="Lai M.-C."/>
        </authorList>
    </citation>
    <scope>NUCLEOTIDE SEQUENCE</scope>
    <source>
        <strain evidence="1">K1F9705b</strain>
    </source>
</reference>
<dbReference type="OrthoDB" id="229881at2157"/>
<name>A0A8J8B5D6_9EURY</name>
<dbReference type="EMBL" id="JWHL01000007">
    <property type="protein sequence ID" value="MBR1368998.1"/>
    <property type="molecule type" value="Genomic_DNA"/>
</dbReference>
<protein>
    <submittedName>
        <fullName evidence="1">Uncharacterized protein</fullName>
    </submittedName>
</protein>
<dbReference type="SUPFAM" id="SSF46785">
    <property type="entry name" value="Winged helix' DNA-binding domain"/>
    <property type="match status" value="1"/>
</dbReference>
<dbReference type="Proteomes" id="UP000730161">
    <property type="component" value="Unassembled WGS sequence"/>
</dbReference>
<accession>A0A8J8B5D6</accession>
<comment type="caution">
    <text evidence="1">The sequence shown here is derived from an EMBL/GenBank/DDBJ whole genome shotgun (WGS) entry which is preliminary data.</text>
</comment>
<proteinExistence type="predicted"/>
<gene>
    <name evidence="1" type="ORF">RJ53_05570</name>
</gene>
<dbReference type="RefSeq" id="WP_211530666.1">
    <property type="nucleotide sequence ID" value="NZ_JWHL01000007.1"/>
</dbReference>
<dbReference type="AlphaFoldDB" id="A0A8J8B5D6"/>